<gene>
    <name evidence="1" type="ORF">JBF11_04785</name>
</gene>
<organism evidence="1 2">
    <name type="scientific">Taurinivorans muris</name>
    <dbReference type="NCBI Taxonomy" id="2787751"/>
    <lineage>
        <taxon>Bacteria</taxon>
        <taxon>Pseudomonadati</taxon>
        <taxon>Thermodesulfobacteriota</taxon>
        <taxon>Desulfovibrionia</taxon>
        <taxon>Desulfovibrionales</taxon>
        <taxon>Desulfovibrionaceae</taxon>
        <taxon>Taurinivorans</taxon>
    </lineage>
</organism>
<proteinExistence type="predicted"/>
<dbReference type="Proteomes" id="UP001058120">
    <property type="component" value="Chromosome"/>
</dbReference>
<name>A0ABY5Y3H9_9BACT</name>
<keyword evidence="2" id="KW-1185">Reference proteome</keyword>
<evidence type="ECO:0000313" key="2">
    <source>
        <dbReference type="Proteomes" id="UP001058120"/>
    </source>
</evidence>
<dbReference type="EMBL" id="CP065938">
    <property type="protein sequence ID" value="UWX06625.1"/>
    <property type="molecule type" value="Genomic_DNA"/>
</dbReference>
<protein>
    <submittedName>
        <fullName evidence="1">IscA/HesB family protein</fullName>
    </submittedName>
</protein>
<sequence length="108" mass="11874">MIEISLNARKELETFFLSQEKQPIRLYLAPGEQSSRLEFILDSPTEGDEVIAVQDFVFCINAELLKKCGGIHIDVTDDTFIAAPRIPFPKRSACSGTSCGTCGSSCKK</sequence>
<dbReference type="Gene3D" id="2.60.300.12">
    <property type="entry name" value="HesB-like domain"/>
    <property type="match status" value="1"/>
</dbReference>
<evidence type="ECO:0000313" key="1">
    <source>
        <dbReference type="EMBL" id="UWX06625.1"/>
    </source>
</evidence>
<dbReference type="RefSeq" id="WP_334316235.1">
    <property type="nucleotide sequence ID" value="NZ_CP065938.1"/>
</dbReference>
<dbReference type="InterPro" id="IPR035903">
    <property type="entry name" value="HesB-like_dom_sf"/>
</dbReference>
<accession>A0ABY5Y3H9</accession>
<reference evidence="1" key="1">
    <citation type="submission" date="2020-12" db="EMBL/GenBank/DDBJ databases">
        <title>Taurinivorans muris gen. nov., sp. nov., fundamental and realized metabolic niche of a ubiquitous sulfidogenic bacterium in the murine intestine.</title>
        <authorList>
            <person name="Ye H."/>
            <person name="Hanson B.T."/>
            <person name="Loy A."/>
        </authorList>
    </citation>
    <scope>NUCLEOTIDE SEQUENCE</scope>
    <source>
        <strain evidence="1">LT0009</strain>
    </source>
</reference>